<dbReference type="PANTHER" id="PTHR43619:SF2">
    <property type="entry name" value="S-ADENOSYL-L-METHIONINE-DEPENDENT METHYLTRANSFERASES SUPERFAMILY PROTEIN"/>
    <property type="match status" value="1"/>
</dbReference>
<evidence type="ECO:0000256" key="1">
    <source>
        <dbReference type="ARBA" id="ARBA00003907"/>
    </source>
</evidence>
<evidence type="ECO:0000256" key="5">
    <source>
        <dbReference type="ARBA" id="ARBA00022691"/>
    </source>
</evidence>
<dbReference type="InterPro" id="IPR011610">
    <property type="entry name" value="SAM_mthyl_Trfase_ML2640-like"/>
</dbReference>
<evidence type="ECO:0000256" key="6">
    <source>
        <dbReference type="RuleBase" id="RU362030"/>
    </source>
</evidence>
<evidence type="ECO:0000256" key="4">
    <source>
        <dbReference type="ARBA" id="ARBA00022679"/>
    </source>
</evidence>
<dbReference type="GO" id="GO:0032259">
    <property type="term" value="P:methylation"/>
    <property type="evidence" value="ECO:0007669"/>
    <property type="project" value="UniProtKB-KW"/>
</dbReference>
<evidence type="ECO:0000256" key="2">
    <source>
        <dbReference type="ARBA" id="ARBA00008138"/>
    </source>
</evidence>
<evidence type="ECO:0000313" key="7">
    <source>
        <dbReference type="EMBL" id="PKW19258.1"/>
    </source>
</evidence>
<dbReference type="STRING" id="994479.GCA_000194155_00746"/>
<dbReference type="NCBIfam" id="TIGR00027">
    <property type="entry name" value="mthyl_TIGR00027"/>
    <property type="match status" value="1"/>
</dbReference>
<protein>
    <recommendedName>
        <fullName evidence="6">S-adenosyl-L-methionine-dependent methyltransferase</fullName>
        <ecNumber evidence="6">2.1.1.-</ecNumber>
    </recommendedName>
</protein>
<dbReference type="EC" id="2.1.1.-" evidence="6"/>
<comment type="caution">
    <text evidence="7">The sequence shown here is derived from an EMBL/GenBank/DDBJ whole genome shotgun (WGS) entry which is preliminary data.</text>
</comment>
<name>A0A2N3Y8L8_SACSN</name>
<dbReference type="Proteomes" id="UP000233786">
    <property type="component" value="Unassembled WGS sequence"/>
</dbReference>
<dbReference type="GO" id="GO:0008168">
    <property type="term" value="F:methyltransferase activity"/>
    <property type="evidence" value="ECO:0007669"/>
    <property type="project" value="UniProtKB-UniRule"/>
</dbReference>
<keyword evidence="4" id="KW-0808">Transferase</keyword>
<evidence type="ECO:0000313" key="8">
    <source>
        <dbReference type="Proteomes" id="UP000233786"/>
    </source>
</evidence>
<comment type="similarity">
    <text evidence="2 6">Belongs to the UPF0677 family.</text>
</comment>
<dbReference type="OrthoDB" id="9806164at2"/>
<accession>A0A2N3Y8L8</accession>
<dbReference type="Gene3D" id="3.40.50.150">
    <property type="entry name" value="Vaccinia Virus protein VP39"/>
    <property type="match status" value="1"/>
</dbReference>
<dbReference type="PANTHER" id="PTHR43619">
    <property type="entry name" value="S-ADENOSYL-L-METHIONINE-DEPENDENT METHYLTRANSFERASE YKTD-RELATED"/>
    <property type="match status" value="1"/>
</dbReference>
<dbReference type="Pfam" id="PF04072">
    <property type="entry name" value="LCM"/>
    <property type="match status" value="1"/>
</dbReference>
<dbReference type="AlphaFoldDB" id="A0A2N3Y8L8"/>
<dbReference type="InterPro" id="IPR029063">
    <property type="entry name" value="SAM-dependent_MTases_sf"/>
</dbReference>
<keyword evidence="5 6" id="KW-0949">S-adenosyl-L-methionine</keyword>
<reference evidence="7" key="1">
    <citation type="submission" date="2017-12" db="EMBL/GenBank/DDBJ databases">
        <title>Sequencing the genomes of 1000 Actinobacteria strains.</title>
        <authorList>
            <person name="Klenk H.-P."/>
        </authorList>
    </citation>
    <scope>NUCLEOTIDE SEQUENCE [LARGE SCALE GENOMIC DNA]</scope>
    <source>
        <strain evidence="7">DSM 44228</strain>
    </source>
</reference>
<dbReference type="SUPFAM" id="SSF53335">
    <property type="entry name" value="S-adenosyl-L-methionine-dependent methyltransferases"/>
    <property type="match status" value="1"/>
</dbReference>
<dbReference type="InterPro" id="IPR007213">
    <property type="entry name" value="Ppm1/Ppm2/Tcmp"/>
</dbReference>
<organism evidence="7 8">
    <name type="scientific">Saccharopolyspora spinosa</name>
    <dbReference type="NCBI Taxonomy" id="60894"/>
    <lineage>
        <taxon>Bacteria</taxon>
        <taxon>Bacillati</taxon>
        <taxon>Actinomycetota</taxon>
        <taxon>Actinomycetes</taxon>
        <taxon>Pseudonocardiales</taxon>
        <taxon>Pseudonocardiaceae</taxon>
        <taxon>Saccharopolyspora</taxon>
    </lineage>
</organism>
<sequence length="286" mass="31273">MPANEEWDISSGVGITALMVAATRALETERADRLIDDPYAAVLARAAGPAVPTKATDFAAAWQDTIDYIGLRSRLFDEWFEQSCAAGVRQGVILAAGLDTRAFRLPWPPGFRLFEIDQPKVLAYKDEVLADHGARPGCDRHAVAVDLRDDWPRALRETGFDPSRPTSWLAEGLLPYLPAAVDMRLLEAVHELSVPGSRVAIENLTAKRTVLLDDDFSQGSEKWGVDLNALFSPEARPDPEDRLAGFGWRVRRESIGDASARLGRELTAASRGLTRAGNLLTAELPS</sequence>
<gene>
    <name evidence="7" type="ORF">A8926_7422</name>
</gene>
<dbReference type="EMBL" id="PJNB01000001">
    <property type="protein sequence ID" value="PKW19258.1"/>
    <property type="molecule type" value="Genomic_DNA"/>
</dbReference>
<evidence type="ECO:0000256" key="3">
    <source>
        <dbReference type="ARBA" id="ARBA00022603"/>
    </source>
</evidence>
<keyword evidence="8" id="KW-1185">Reference proteome</keyword>
<dbReference type="RefSeq" id="WP_010307109.1">
    <property type="nucleotide sequence ID" value="NZ_CP061007.1"/>
</dbReference>
<keyword evidence="3 6" id="KW-0489">Methyltransferase</keyword>
<proteinExistence type="inferred from homology"/>
<comment type="function">
    <text evidence="1 6">Exhibits S-adenosyl-L-methionine-dependent methyltransferase activity.</text>
</comment>